<proteinExistence type="predicted"/>
<dbReference type="PATRIC" id="fig|991778.3.peg.129"/>
<evidence type="ECO:0000256" key="4">
    <source>
        <dbReference type="SAM" id="MobiDB-lite"/>
    </source>
</evidence>
<feature type="repeat" description="WD" evidence="3">
    <location>
        <begin position="763"/>
        <end position="804"/>
    </location>
</feature>
<feature type="domain" description="Cytochrome C Planctomycete-type" evidence="5">
    <location>
        <begin position="63"/>
        <end position="119"/>
    </location>
</feature>
<dbReference type="PROSITE" id="PS50082">
    <property type="entry name" value="WD_REPEATS_2"/>
    <property type="match status" value="2"/>
</dbReference>
<dbReference type="PROSITE" id="PS50294">
    <property type="entry name" value="WD_REPEATS_REGION"/>
    <property type="match status" value="2"/>
</dbReference>
<dbReference type="SUPFAM" id="SSF50978">
    <property type="entry name" value="WD40 repeat-like"/>
    <property type="match status" value="1"/>
</dbReference>
<dbReference type="SUPFAM" id="SSF101898">
    <property type="entry name" value="NHL repeat"/>
    <property type="match status" value="1"/>
</dbReference>
<reference evidence="6 7" key="1">
    <citation type="journal article" date="2013" name="Mar. Genomics">
        <title>Expression of sulfatases in Rhodopirellula baltica and the diversity of sulfatases in the genus Rhodopirellula.</title>
        <authorList>
            <person name="Wegner C.E."/>
            <person name="Richter-Heitmann T."/>
            <person name="Klindworth A."/>
            <person name="Klockow C."/>
            <person name="Richter M."/>
            <person name="Achstetter T."/>
            <person name="Glockner F.O."/>
            <person name="Harder J."/>
        </authorList>
    </citation>
    <scope>NUCLEOTIDE SEQUENCE [LARGE SCALE GENOMIC DNA]</scope>
    <source>
        <strain evidence="6 7">WH47</strain>
    </source>
</reference>
<dbReference type="RefSeq" id="WP_007324121.1">
    <property type="nucleotide sequence ID" value="NZ_AFAR01000004.1"/>
</dbReference>
<evidence type="ECO:0000259" key="5">
    <source>
        <dbReference type="Pfam" id="PF07635"/>
    </source>
</evidence>
<dbReference type="PROSITE" id="PS00678">
    <property type="entry name" value="WD_REPEATS_1"/>
    <property type="match status" value="2"/>
</dbReference>
<feature type="region of interest" description="Disordered" evidence="4">
    <location>
        <begin position="604"/>
        <end position="625"/>
    </location>
</feature>
<comment type="caution">
    <text evidence="6">The sequence shown here is derived from an EMBL/GenBank/DDBJ whole genome shotgun (WGS) entry which is preliminary data.</text>
</comment>
<gene>
    <name evidence="6" type="ORF">RBWH47_00829</name>
</gene>
<dbReference type="Pfam" id="PF07635">
    <property type="entry name" value="PSCyt1"/>
    <property type="match status" value="1"/>
</dbReference>
<dbReference type="InterPro" id="IPR011429">
    <property type="entry name" value="Cyt_c_Planctomycete-type"/>
</dbReference>
<evidence type="ECO:0000256" key="3">
    <source>
        <dbReference type="PROSITE-ProRule" id="PRU00221"/>
    </source>
</evidence>
<dbReference type="InterPro" id="IPR019775">
    <property type="entry name" value="WD40_repeat_CS"/>
</dbReference>
<dbReference type="Pfam" id="PF00400">
    <property type="entry name" value="WD40"/>
    <property type="match status" value="3"/>
</dbReference>
<dbReference type="PANTHER" id="PTHR19848:SF8">
    <property type="entry name" value="F-BOX AND WD REPEAT DOMAIN CONTAINING 7"/>
    <property type="match status" value="1"/>
</dbReference>
<protein>
    <submittedName>
        <fullName evidence="6">Protein containing planctomycete cytochrome C domain</fullName>
    </submittedName>
</protein>
<keyword evidence="1 3" id="KW-0853">WD repeat</keyword>
<evidence type="ECO:0000256" key="1">
    <source>
        <dbReference type="ARBA" id="ARBA00022574"/>
    </source>
</evidence>
<organism evidence="6 7">
    <name type="scientific">Rhodopirellula baltica WH47</name>
    <dbReference type="NCBI Taxonomy" id="991778"/>
    <lineage>
        <taxon>Bacteria</taxon>
        <taxon>Pseudomonadati</taxon>
        <taxon>Planctomycetota</taxon>
        <taxon>Planctomycetia</taxon>
        <taxon>Pirellulales</taxon>
        <taxon>Pirellulaceae</taxon>
        <taxon>Rhodopirellula</taxon>
    </lineage>
</organism>
<keyword evidence="2" id="KW-0677">Repeat</keyword>
<feature type="repeat" description="WD" evidence="3">
    <location>
        <begin position="805"/>
        <end position="846"/>
    </location>
</feature>
<evidence type="ECO:0000313" key="7">
    <source>
        <dbReference type="Proteomes" id="UP000006222"/>
    </source>
</evidence>
<dbReference type="EMBL" id="AFAR01000004">
    <property type="protein sequence ID" value="EGF29883.1"/>
    <property type="molecule type" value="Genomic_DNA"/>
</dbReference>
<dbReference type="InterPro" id="IPR015943">
    <property type="entry name" value="WD40/YVTN_repeat-like_dom_sf"/>
</dbReference>
<dbReference type="PANTHER" id="PTHR19848">
    <property type="entry name" value="WD40 REPEAT PROTEIN"/>
    <property type="match status" value="1"/>
</dbReference>
<dbReference type="InterPro" id="IPR001680">
    <property type="entry name" value="WD40_rpt"/>
</dbReference>
<evidence type="ECO:0000256" key="2">
    <source>
        <dbReference type="ARBA" id="ARBA00022737"/>
    </source>
</evidence>
<dbReference type="Gene3D" id="2.130.10.10">
    <property type="entry name" value="YVTN repeat-like/Quinoprotein amine dehydrogenase"/>
    <property type="match status" value="4"/>
</dbReference>
<accession>F2AKF4</accession>
<name>F2AKF4_RHOBT</name>
<dbReference type="Proteomes" id="UP000006222">
    <property type="component" value="Unassembled WGS sequence"/>
</dbReference>
<sequence>MIRPATKTLLVVLALSFEWSVGLDSLVGRTNQAIADTLPIDELPDDREVLFSHDVAPVLKRNCVACHNSSDEEGGVNLESGKQIRTSELDDLVLPGKPESSRLFLLASHADDPVMPPEDNDVSASILTPMELALLKRWIQSGAVVDQAPSAPTEREWQPLPSSLQTVYGSSMTDDGRLSAISFGNEIRLFGAKSAQPIETLAIVEGEVTKPAHDDFVQDLHIDPTGRQIISAGYRNVKLWEMSPFESATIPAINQDDTLAIAMNASGSHFAVLSRRGELSVAEVGKDRWLWMKSFDLPDHLKTEELKTDSPTKIRIALDNAGQQAAIQWDSAIRIVRIDRKDVETLDAADTLTSMRWIEEDHLATATGNGQVLFWKRDEEVWTKTEHNVFEQAVLAIHSASESPGRLIAMDAAGNLANWNPTDQSFEATGQLPSTAVSASLSSNGATLWISTESGALGRYNIADQSYLEIAKKDPVAAAQLANDNWQTLVTETLVAAQEKDAKQAEDDVTAEQKSLDSIAKDIETKTKLRDEKQARVEEAKQAAESAAKKLAEAEQALATKEGELAAAVTALGQAEKIKVRGETRLKELEAERERHQQILAKLKQDHESKKAKATASQSRHDSSRVTDATFAVMLSGSRILTHAANTDDASENSWSLRAESGDWLAELPELPTDGQLIASGDRCVLIQGTNGQTQAFVARPRLWSLRQIIGATTGPSPFADRVLSIDVHPSGKLLATGGGEPSRTGEWMLWKVSDGSLIRKIPNPHGDTVFCVRFSPDGQTLATGGADQMIKLWDVESGKLIKTLEGHTHHVTSIAWNANLRELATGSADATVKVWNIETGQATRTITGFKTEVTKLVFVGRENRLGVTSGDSVFRVYRTDNGARETNAKVAGDYLYALDSNRDGSQFIVGGASGTATLIDKSGKQSLEYSSGEE</sequence>
<dbReference type="SMART" id="SM00320">
    <property type="entry name" value="WD40"/>
    <property type="match status" value="7"/>
</dbReference>
<evidence type="ECO:0000313" key="6">
    <source>
        <dbReference type="EMBL" id="EGF29883.1"/>
    </source>
</evidence>
<dbReference type="InterPro" id="IPR036322">
    <property type="entry name" value="WD40_repeat_dom_sf"/>
</dbReference>
<dbReference type="AlphaFoldDB" id="F2AKF4"/>